<protein>
    <recommendedName>
        <fullName evidence="3">BrnT family toxin</fullName>
    </recommendedName>
</protein>
<sequence>MEFEWDKAKSDACFAERGFDFTYVLRVFADPGRLVVKDVRWDYGEDRYQVLGRVETRVFVVVYTLRGSGIRIISARKANQRELKFYENGASKN</sequence>
<dbReference type="EMBL" id="NJIH01000022">
    <property type="protein sequence ID" value="OWT53415.1"/>
    <property type="molecule type" value="Genomic_DNA"/>
</dbReference>
<dbReference type="Gene3D" id="3.10.450.530">
    <property type="entry name" value="Ribonuclease toxin, BrnT, of type II toxin-antitoxin system"/>
    <property type="match status" value="1"/>
</dbReference>
<dbReference type="InterPro" id="IPR007460">
    <property type="entry name" value="BrnT_toxin"/>
</dbReference>
<gene>
    <name evidence="1" type="ORF">CEY11_24755</name>
</gene>
<dbReference type="OrthoDB" id="9798158at2"/>
<dbReference type="Pfam" id="PF04365">
    <property type="entry name" value="BrnT_toxin"/>
    <property type="match status" value="1"/>
</dbReference>
<dbReference type="AlphaFoldDB" id="A0A225LVR6"/>
<dbReference type="Proteomes" id="UP000214603">
    <property type="component" value="Unassembled WGS sequence"/>
</dbReference>
<evidence type="ECO:0008006" key="3">
    <source>
        <dbReference type="Google" id="ProtNLM"/>
    </source>
</evidence>
<evidence type="ECO:0000313" key="1">
    <source>
        <dbReference type="EMBL" id="OWT53415.1"/>
    </source>
</evidence>
<keyword evidence="2" id="KW-1185">Reference proteome</keyword>
<reference evidence="2" key="1">
    <citation type="submission" date="2017-06" db="EMBL/GenBank/DDBJ databases">
        <title>Herbaspirillum phytohormonus sp. nov., isolated from the root nodule of Robinia pseudoacacia in lead-zinc mine.</title>
        <authorList>
            <person name="Fan M."/>
            <person name="Lin Y."/>
        </authorList>
    </citation>
    <scope>NUCLEOTIDE SEQUENCE [LARGE SCALE GENOMIC DNA]</scope>
    <source>
        <strain evidence="2">SC-089</strain>
    </source>
</reference>
<evidence type="ECO:0000313" key="2">
    <source>
        <dbReference type="Proteomes" id="UP000214603"/>
    </source>
</evidence>
<proteinExistence type="predicted"/>
<organism evidence="1 2">
    <name type="scientific">Candidimonas nitroreducens</name>
    <dbReference type="NCBI Taxonomy" id="683354"/>
    <lineage>
        <taxon>Bacteria</taxon>
        <taxon>Pseudomonadati</taxon>
        <taxon>Pseudomonadota</taxon>
        <taxon>Betaproteobacteria</taxon>
        <taxon>Burkholderiales</taxon>
        <taxon>Alcaligenaceae</taxon>
        <taxon>Candidimonas</taxon>
    </lineage>
</organism>
<accession>A0A225LVR6</accession>
<comment type="caution">
    <text evidence="1">The sequence shown here is derived from an EMBL/GenBank/DDBJ whole genome shotgun (WGS) entry which is preliminary data.</text>
</comment>
<dbReference type="InterPro" id="IPR038573">
    <property type="entry name" value="BrnT_sf"/>
</dbReference>
<name>A0A225LVR6_9BURK</name>